<protein>
    <submittedName>
        <fullName evidence="1">Uncharacterized protein</fullName>
    </submittedName>
</protein>
<keyword evidence="2" id="KW-1185">Reference proteome</keyword>
<dbReference type="RefSeq" id="WP_113676688.1">
    <property type="nucleotide sequence ID" value="NZ_CP030261.1"/>
</dbReference>
<dbReference type="Proteomes" id="UP000251561">
    <property type="component" value="Chromosome"/>
</dbReference>
<name>A0A344LNW5_9FLAO</name>
<proteinExistence type="predicted"/>
<evidence type="ECO:0000313" key="2">
    <source>
        <dbReference type="Proteomes" id="UP000251561"/>
    </source>
</evidence>
<dbReference type="OrthoDB" id="6910425at2"/>
<accession>A0A344LNW5</accession>
<dbReference type="KEGG" id="ffl:HYN86_02905"/>
<reference evidence="1 2" key="1">
    <citation type="submission" date="2018-06" db="EMBL/GenBank/DDBJ databases">
        <title>Genome sequencing of Flavobacterium.</title>
        <authorList>
            <person name="Baek M.-G."/>
            <person name="Yi H."/>
        </authorList>
    </citation>
    <scope>NUCLEOTIDE SEQUENCE [LARGE SCALE GENOMIC DNA]</scope>
    <source>
        <strain evidence="1 2">HYN0086</strain>
    </source>
</reference>
<gene>
    <name evidence="1" type="ORF">HYN86_02905</name>
</gene>
<dbReference type="EMBL" id="CP030261">
    <property type="protein sequence ID" value="AXB55607.1"/>
    <property type="molecule type" value="Genomic_DNA"/>
</dbReference>
<evidence type="ECO:0000313" key="1">
    <source>
        <dbReference type="EMBL" id="AXB55607.1"/>
    </source>
</evidence>
<dbReference type="AlphaFoldDB" id="A0A344LNW5"/>
<sequence>MSELSSLFSKVKITKTQLENFLKSAPEKPILNDNWQKWWDSREMYSKMDLTPEYLHSYNDKTNQEVLEGWIEYKQAMAFSDYDVTKEEWQWGLLFFSENYVEMLPMLAFIVSMEKFVTESTENRAIVYPYFWGDSNVDAYIYFENGKAVLSPQVKSISDVNSALMENTIVCLDQKWEDLSKNMEMD</sequence>
<organism evidence="1 2">
    <name type="scientific">Flavobacterium fluviale</name>
    <dbReference type="NCBI Taxonomy" id="2249356"/>
    <lineage>
        <taxon>Bacteria</taxon>
        <taxon>Pseudomonadati</taxon>
        <taxon>Bacteroidota</taxon>
        <taxon>Flavobacteriia</taxon>
        <taxon>Flavobacteriales</taxon>
        <taxon>Flavobacteriaceae</taxon>
        <taxon>Flavobacterium</taxon>
    </lineage>
</organism>